<protein>
    <submittedName>
        <fullName evidence="1">Uncharacterized protein</fullName>
    </submittedName>
</protein>
<sequence length="125" mass="13436">MATSRLSSSAACRLLRVARHLTRRRGLPLVPPGRRLPAACPPAPLLSIPRATCHHPAHAPIGVRVLVLDTARRRRLPLPHGGESVRGLVFDARRRRYLAPPPRMLPCAGSLSTPGAAAACTRARS</sequence>
<dbReference type="Proteomes" id="UP001219525">
    <property type="component" value="Unassembled WGS sequence"/>
</dbReference>
<organism evidence="1 2">
    <name type="scientific">Mycena pura</name>
    <dbReference type="NCBI Taxonomy" id="153505"/>
    <lineage>
        <taxon>Eukaryota</taxon>
        <taxon>Fungi</taxon>
        <taxon>Dikarya</taxon>
        <taxon>Basidiomycota</taxon>
        <taxon>Agaricomycotina</taxon>
        <taxon>Agaricomycetes</taxon>
        <taxon>Agaricomycetidae</taxon>
        <taxon>Agaricales</taxon>
        <taxon>Marasmiineae</taxon>
        <taxon>Mycenaceae</taxon>
        <taxon>Mycena</taxon>
    </lineage>
</organism>
<accession>A0AAD6UTR8</accession>
<proteinExistence type="predicted"/>
<reference evidence="1" key="1">
    <citation type="submission" date="2023-03" db="EMBL/GenBank/DDBJ databases">
        <title>Massive genome expansion in bonnet fungi (Mycena s.s.) driven by repeated elements and novel gene families across ecological guilds.</title>
        <authorList>
            <consortium name="Lawrence Berkeley National Laboratory"/>
            <person name="Harder C.B."/>
            <person name="Miyauchi S."/>
            <person name="Viragh M."/>
            <person name="Kuo A."/>
            <person name="Thoen E."/>
            <person name="Andreopoulos B."/>
            <person name="Lu D."/>
            <person name="Skrede I."/>
            <person name="Drula E."/>
            <person name="Henrissat B."/>
            <person name="Morin E."/>
            <person name="Kohler A."/>
            <person name="Barry K."/>
            <person name="LaButti K."/>
            <person name="Morin E."/>
            <person name="Salamov A."/>
            <person name="Lipzen A."/>
            <person name="Mereny Z."/>
            <person name="Hegedus B."/>
            <person name="Baldrian P."/>
            <person name="Stursova M."/>
            <person name="Weitz H."/>
            <person name="Taylor A."/>
            <person name="Grigoriev I.V."/>
            <person name="Nagy L.G."/>
            <person name="Martin F."/>
            <person name="Kauserud H."/>
        </authorList>
    </citation>
    <scope>NUCLEOTIDE SEQUENCE</scope>
    <source>
        <strain evidence="1">9144</strain>
    </source>
</reference>
<name>A0AAD6UTR8_9AGAR</name>
<comment type="caution">
    <text evidence="1">The sequence shown here is derived from an EMBL/GenBank/DDBJ whole genome shotgun (WGS) entry which is preliminary data.</text>
</comment>
<gene>
    <name evidence="1" type="ORF">GGX14DRAFT_576458</name>
</gene>
<dbReference type="AlphaFoldDB" id="A0AAD6UTR8"/>
<dbReference type="EMBL" id="JARJCW010000099">
    <property type="protein sequence ID" value="KAJ7194323.1"/>
    <property type="molecule type" value="Genomic_DNA"/>
</dbReference>
<evidence type="ECO:0000313" key="2">
    <source>
        <dbReference type="Proteomes" id="UP001219525"/>
    </source>
</evidence>
<evidence type="ECO:0000313" key="1">
    <source>
        <dbReference type="EMBL" id="KAJ7194323.1"/>
    </source>
</evidence>
<keyword evidence="2" id="KW-1185">Reference proteome</keyword>